<keyword evidence="3" id="KW-1185">Reference proteome</keyword>
<name>A0AAD4NA22_9BILA</name>
<dbReference type="Proteomes" id="UP001201812">
    <property type="component" value="Unassembled WGS sequence"/>
</dbReference>
<organism evidence="2 3">
    <name type="scientific">Ditylenchus destructor</name>
    <dbReference type="NCBI Taxonomy" id="166010"/>
    <lineage>
        <taxon>Eukaryota</taxon>
        <taxon>Metazoa</taxon>
        <taxon>Ecdysozoa</taxon>
        <taxon>Nematoda</taxon>
        <taxon>Chromadorea</taxon>
        <taxon>Rhabditida</taxon>
        <taxon>Tylenchina</taxon>
        <taxon>Tylenchomorpha</taxon>
        <taxon>Sphaerularioidea</taxon>
        <taxon>Anguinidae</taxon>
        <taxon>Anguininae</taxon>
        <taxon>Ditylenchus</taxon>
    </lineage>
</organism>
<dbReference type="Pfam" id="PF15880">
    <property type="entry name" value="NDUFV3"/>
    <property type="match status" value="1"/>
</dbReference>
<dbReference type="EMBL" id="JAKKPZ010000009">
    <property type="protein sequence ID" value="KAI1717098.1"/>
    <property type="molecule type" value="Genomic_DNA"/>
</dbReference>
<comment type="caution">
    <text evidence="2">The sequence shown here is derived from an EMBL/GenBank/DDBJ whole genome shotgun (WGS) entry which is preliminary data.</text>
</comment>
<gene>
    <name evidence="2" type="ORF">DdX_06826</name>
</gene>
<dbReference type="GO" id="GO:0045271">
    <property type="term" value="C:respiratory chain complex I"/>
    <property type="evidence" value="ECO:0007669"/>
    <property type="project" value="InterPro"/>
</dbReference>
<evidence type="ECO:0000313" key="3">
    <source>
        <dbReference type="Proteomes" id="UP001201812"/>
    </source>
</evidence>
<proteinExistence type="predicted"/>
<evidence type="ECO:0000256" key="1">
    <source>
        <dbReference type="SAM" id="MobiDB-lite"/>
    </source>
</evidence>
<dbReference type="GO" id="GO:0005739">
    <property type="term" value="C:mitochondrion"/>
    <property type="evidence" value="ECO:0007669"/>
    <property type="project" value="InterPro"/>
</dbReference>
<reference evidence="2" key="1">
    <citation type="submission" date="2022-01" db="EMBL/GenBank/DDBJ databases">
        <title>Genome Sequence Resource for Two Populations of Ditylenchus destructor, the Migratory Endoparasitic Phytonematode.</title>
        <authorList>
            <person name="Zhang H."/>
            <person name="Lin R."/>
            <person name="Xie B."/>
        </authorList>
    </citation>
    <scope>NUCLEOTIDE SEQUENCE</scope>
    <source>
        <strain evidence="2">BazhouSP</strain>
    </source>
</reference>
<feature type="region of interest" description="Disordered" evidence="1">
    <location>
        <begin position="91"/>
        <end position="127"/>
    </location>
</feature>
<feature type="compositionally biased region" description="Basic and acidic residues" evidence="1">
    <location>
        <begin position="118"/>
        <end position="127"/>
    </location>
</feature>
<sequence length="127" mass="14718">MSFLKQQNLLHSAFKIRKVSKFSPRYISSSTSLKSNEPAGAGTSTGIEHALKFNEVGNAKHKQNFEKDYKCIEYLNYSKFSFYDPELEMQKYRAEQPSNTRPDNEPRFKNIAEPQQKVCDREDKSKA</sequence>
<evidence type="ECO:0000313" key="2">
    <source>
        <dbReference type="EMBL" id="KAI1717098.1"/>
    </source>
</evidence>
<protein>
    <submittedName>
        <fullName evidence="2">NADH dehydrogenase [ubiquinone] flavoprotein 3, mitochondrial domain-containing protein</fullName>
    </submittedName>
</protein>
<accession>A0AAD4NA22</accession>
<dbReference type="AlphaFoldDB" id="A0AAD4NA22"/>
<dbReference type="InterPro" id="IPR026193">
    <property type="entry name" value="NDUFV3"/>
</dbReference>